<feature type="chain" id="PRO_5019853849" description="Small secreted protein" evidence="1">
    <location>
        <begin position="24"/>
        <end position="104"/>
    </location>
</feature>
<gene>
    <name evidence="2" type="ORF">BDD21_1836</name>
</gene>
<dbReference type="PROSITE" id="PS51257">
    <property type="entry name" value="PROKAR_LIPOPROTEIN"/>
    <property type="match status" value="1"/>
</dbReference>
<evidence type="ECO:0000256" key="1">
    <source>
        <dbReference type="SAM" id="SignalP"/>
    </source>
</evidence>
<name>A0A495V584_9GAMM</name>
<sequence>MKKNNRIAIIICLSGLLFSCSYVELSGTMTKATGEVMTDFSENNDGFVGKMASFGGKINTAVGGTVENIAREGRSGQLEGSKSSQFVEGNKRVIRSAVDSVSSE</sequence>
<dbReference type="RefSeq" id="WP_120796894.1">
    <property type="nucleotide sequence ID" value="NZ_RBXL01000001.1"/>
</dbReference>
<proteinExistence type="predicted"/>
<evidence type="ECO:0000313" key="2">
    <source>
        <dbReference type="EMBL" id="RKT44454.1"/>
    </source>
</evidence>
<organism evidence="2 3">
    <name type="scientific">Thiocapsa rosea</name>
    <dbReference type="NCBI Taxonomy" id="69360"/>
    <lineage>
        <taxon>Bacteria</taxon>
        <taxon>Pseudomonadati</taxon>
        <taxon>Pseudomonadota</taxon>
        <taxon>Gammaproteobacteria</taxon>
        <taxon>Chromatiales</taxon>
        <taxon>Chromatiaceae</taxon>
        <taxon>Thiocapsa</taxon>
    </lineage>
</organism>
<evidence type="ECO:0000313" key="3">
    <source>
        <dbReference type="Proteomes" id="UP000274556"/>
    </source>
</evidence>
<protein>
    <recommendedName>
        <fullName evidence="4">Small secreted protein</fullName>
    </recommendedName>
</protein>
<evidence type="ECO:0008006" key="4">
    <source>
        <dbReference type="Google" id="ProtNLM"/>
    </source>
</evidence>
<reference evidence="2 3" key="1">
    <citation type="submission" date="2018-10" db="EMBL/GenBank/DDBJ databases">
        <title>Genomic Encyclopedia of Archaeal and Bacterial Type Strains, Phase II (KMG-II): from individual species to whole genera.</title>
        <authorList>
            <person name="Goeker M."/>
        </authorList>
    </citation>
    <scope>NUCLEOTIDE SEQUENCE [LARGE SCALE GENOMIC DNA]</scope>
    <source>
        <strain evidence="2 3">DSM 235</strain>
    </source>
</reference>
<keyword evidence="1" id="KW-0732">Signal</keyword>
<feature type="signal peptide" evidence="1">
    <location>
        <begin position="1"/>
        <end position="23"/>
    </location>
</feature>
<dbReference type="EMBL" id="RBXL01000001">
    <property type="protein sequence ID" value="RKT44454.1"/>
    <property type="molecule type" value="Genomic_DNA"/>
</dbReference>
<dbReference type="Proteomes" id="UP000274556">
    <property type="component" value="Unassembled WGS sequence"/>
</dbReference>
<accession>A0A495V584</accession>
<keyword evidence="3" id="KW-1185">Reference proteome</keyword>
<dbReference type="AlphaFoldDB" id="A0A495V584"/>
<comment type="caution">
    <text evidence="2">The sequence shown here is derived from an EMBL/GenBank/DDBJ whole genome shotgun (WGS) entry which is preliminary data.</text>
</comment>